<keyword evidence="3" id="KW-1185">Reference proteome</keyword>
<proteinExistence type="predicted"/>
<keyword evidence="2" id="KW-0808">Transferase</keyword>
<gene>
    <name evidence="2" type="ORF">PSTEL_25680</name>
</gene>
<dbReference type="PROSITE" id="PS51186">
    <property type="entry name" value="GNAT"/>
    <property type="match status" value="1"/>
</dbReference>
<dbReference type="AlphaFoldDB" id="A0A089M0T7"/>
<dbReference type="InterPro" id="IPR000182">
    <property type="entry name" value="GNAT_dom"/>
</dbReference>
<dbReference type="GO" id="GO:0016747">
    <property type="term" value="F:acyltransferase activity, transferring groups other than amino-acyl groups"/>
    <property type="evidence" value="ECO:0007669"/>
    <property type="project" value="InterPro"/>
</dbReference>
<evidence type="ECO:0000313" key="3">
    <source>
        <dbReference type="Proteomes" id="UP000029507"/>
    </source>
</evidence>
<dbReference type="Gene3D" id="3.40.630.30">
    <property type="match status" value="1"/>
</dbReference>
<accession>A0A089M0T7</accession>
<evidence type="ECO:0000313" key="2">
    <source>
        <dbReference type="EMBL" id="AIQ66000.1"/>
    </source>
</evidence>
<dbReference type="InterPro" id="IPR016181">
    <property type="entry name" value="Acyl_CoA_acyltransferase"/>
</dbReference>
<sequence>MPVLIESARLILRRTEERDLAFVAEAESSPENKPFIGQWSLDEHHEALTDPDLLHLIVQEPGGERIGYVIVTGLRDPNLSVCIKRIAIEAKGKGYGSEMLRSLRDWLFQNTGVHRLWLDVKTHNARAQHVYERAGFRAEGILRECIKVQDTFESLQIMSILREEYERLL</sequence>
<dbReference type="PANTHER" id="PTHR43415">
    <property type="entry name" value="SPERMIDINE N(1)-ACETYLTRANSFERASE"/>
    <property type="match status" value="1"/>
</dbReference>
<dbReference type="SUPFAM" id="SSF55729">
    <property type="entry name" value="Acyl-CoA N-acyltransferases (Nat)"/>
    <property type="match status" value="1"/>
</dbReference>
<dbReference type="HOGENOM" id="CLU_013985_3_2_9"/>
<protein>
    <submittedName>
        <fullName evidence="2">Acetyltransferase</fullName>
    </submittedName>
</protein>
<dbReference type="PANTHER" id="PTHR43415:SF3">
    <property type="entry name" value="GNAT-FAMILY ACETYLTRANSFERASE"/>
    <property type="match status" value="1"/>
</dbReference>
<feature type="domain" description="N-acetyltransferase" evidence="1">
    <location>
        <begin position="10"/>
        <end position="163"/>
    </location>
</feature>
<dbReference type="CDD" id="cd04301">
    <property type="entry name" value="NAT_SF"/>
    <property type="match status" value="1"/>
</dbReference>
<reference evidence="2 3" key="1">
    <citation type="submission" date="2014-08" db="EMBL/GenBank/DDBJ databases">
        <title>Comparative genomics of the Paenibacillus odorifer group.</title>
        <authorList>
            <person name="den Bakker H.C."/>
            <person name="Tsai Y.-C."/>
            <person name="Martin N."/>
            <person name="Korlach J."/>
            <person name="Wiedmann M."/>
        </authorList>
    </citation>
    <scope>NUCLEOTIDE SEQUENCE [LARGE SCALE GENOMIC DNA]</scope>
    <source>
        <strain evidence="2 3">DSM 14472</strain>
    </source>
</reference>
<dbReference type="Pfam" id="PF13302">
    <property type="entry name" value="Acetyltransf_3"/>
    <property type="match status" value="1"/>
</dbReference>
<name>A0A089M0T7_9BACL</name>
<dbReference type="KEGG" id="pste:PSTEL_25680"/>
<organism evidence="2 3">
    <name type="scientific">Paenibacillus stellifer</name>
    <dbReference type="NCBI Taxonomy" id="169760"/>
    <lineage>
        <taxon>Bacteria</taxon>
        <taxon>Bacillati</taxon>
        <taxon>Bacillota</taxon>
        <taxon>Bacilli</taxon>
        <taxon>Bacillales</taxon>
        <taxon>Paenibacillaceae</taxon>
        <taxon>Paenibacillus</taxon>
    </lineage>
</organism>
<evidence type="ECO:0000259" key="1">
    <source>
        <dbReference type="PROSITE" id="PS51186"/>
    </source>
</evidence>
<dbReference type="Proteomes" id="UP000029507">
    <property type="component" value="Chromosome"/>
</dbReference>
<dbReference type="STRING" id="169760.PSTEL_25680"/>
<dbReference type="OrthoDB" id="9795206at2"/>
<dbReference type="EMBL" id="CP009286">
    <property type="protein sequence ID" value="AIQ66000.1"/>
    <property type="molecule type" value="Genomic_DNA"/>
</dbReference>